<dbReference type="PANTHER" id="PTHR45586">
    <property type="entry name" value="TPR REPEAT-CONTAINING PROTEIN PA4667"/>
    <property type="match status" value="1"/>
</dbReference>
<name>A0ABU9J613_9GAMM</name>
<evidence type="ECO:0000256" key="2">
    <source>
        <dbReference type="ARBA" id="ARBA00022803"/>
    </source>
</evidence>
<dbReference type="InterPro" id="IPR011990">
    <property type="entry name" value="TPR-like_helical_dom_sf"/>
</dbReference>
<dbReference type="EMBL" id="JBBWWT010000015">
    <property type="protein sequence ID" value="MEL1266361.1"/>
    <property type="molecule type" value="Genomic_DNA"/>
</dbReference>
<dbReference type="SUPFAM" id="SSF48452">
    <property type="entry name" value="TPR-like"/>
    <property type="match status" value="1"/>
</dbReference>
<keyword evidence="6" id="KW-1185">Reference proteome</keyword>
<accession>A0ABU9J613</accession>
<evidence type="ECO:0000256" key="1">
    <source>
        <dbReference type="ARBA" id="ARBA00022737"/>
    </source>
</evidence>
<evidence type="ECO:0000313" key="6">
    <source>
        <dbReference type="Proteomes" id="UP001459204"/>
    </source>
</evidence>
<keyword evidence="2 3" id="KW-0802">TPR repeat</keyword>
<comment type="caution">
    <text evidence="5">The sequence shown here is derived from an EMBL/GenBank/DDBJ whole genome shotgun (WGS) entry which is preliminary data.</text>
</comment>
<gene>
    <name evidence="5" type="ORF">AAD027_18570</name>
</gene>
<feature type="chain" id="PRO_5047496638" evidence="4">
    <location>
        <begin position="21"/>
        <end position="361"/>
    </location>
</feature>
<protein>
    <submittedName>
        <fullName evidence="5">Tetratricopeptide repeat protein</fullName>
    </submittedName>
</protein>
<evidence type="ECO:0000256" key="4">
    <source>
        <dbReference type="SAM" id="SignalP"/>
    </source>
</evidence>
<proteinExistence type="predicted"/>
<dbReference type="Proteomes" id="UP001459204">
    <property type="component" value="Unassembled WGS sequence"/>
</dbReference>
<dbReference type="PANTHER" id="PTHR45586:SF1">
    <property type="entry name" value="LIPOPOLYSACCHARIDE ASSEMBLY PROTEIN B"/>
    <property type="match status" value="1"/>
</dbReference>
<feature type="repeat" description="TPR" evidence="3">
    <location>
        <begin position="209"/>
        <end position="242"/>
    </location>
</feature>
<reference evidence="5 6" key="1">
    <citation type="submission" date="2024-04" db="EMBL/GenBank/DDBJ databases">
        <title>Draft genome sequence of Pseudoxanthomonas putridarboris WD12.</title>
        <authorList>
            <person name="Oh J."/>
        </authorList>
    </citation>
    <scope>NUCLEOTIDE SEQUENCE [LARGE SCALE GENOMIC DNA]</scope>
    <source>
        <strain evidence="5 6">WD12</strain>
    </source>
</reference>
<evidence type="ECO:0000313" key="5">
    <source>
        <dbReference type="EMBL" id="MEL1266361.1"/>
    </source>
</evidence>
<dbReference type="InterPro" id="IPR051012">
    <property type="entry name" value="CellSynth/LPSAsmb/PSIAsmb"/>
</dbReference>
<keyword evidence="1" id="KW-0677">Repeat</keyword>
<sequence>MIAFIMAAALALSTSESVPAPDPAASSAPPRPEQVLAIPDALRQQLRTQVLARRVPPSERLNRLVHFMFDPAGLGMTYREDATHTVAQAYETRQANCLTFTLLAVALAREAGLDAYGQQIEETLAWRQEANTIYLTNHVNAGVRAREQRLTVDVAWNTVMARDPPEPISDERLLAHYYNNRAAELMAEGRPAEGLAYAHLSLVLDPTYATSWSNAGVLYLRDGDPVHAEQSYLHALQLKPMHSGALFNLTSYYQRAGDTTRAARMQARLQVVQSRDPFHHFLLATKYERQGDHARAVDHYKRAIRLYSGEHRFHFGLARAYFQMGDTRRAGKALARARELSEGDTRQLYQAKLDILRRQSH</sequence>
<organism evidence="5 6">
    <name type="scientific">Pseudoxanthomonas putridarboris</name>
    <dbReference type="NCBI Taxonomy" id="752605"/>
    <lineage>
        <taxon>Bacteria</taxon>
        <taxon>Pseudomonadati</taxon>
        <taxon>Pseudomonadota</taxon>
        <taxon>Gammaproteobacteria</taxon>
        <taxon>Lysobacterales</taxon>
        <taxon>Lysobacteraceae</taxon>
        <taxon>Pseudoxanthomonas</taxon>
    </lineage>
</organism>
<dbReference type="RefSeq" id="WP_341727533.1">
    <property type="nucleotide sequence ID" value="NZ_JBBWWT010000015.1"/>
</dbReference>
<feature type="signal peptide" evidence="4">
    <location>
        <begin position="1"/>
        <end position="20"/>
    </location>
</feature>
<keyword evidence="4" id="KW-0732">Signal</keyword>
<dbReference type="PROSITE" id="PS50005">
    <property type="entry name" value="TPR"/>
    <property type="match status" value="2"/>
</dbReference>
<dbReference type="InterPro" id="IPR019734">
    <property type="entry name" value="TPR_rpt"/>
</dbReference>
<dbReference type="Gene3D" id="1.25.40.10">
    <property type="entry name" value="Tetratricopeptide repeat domain"/>
    <property type="match status" value="2"/>
</dbReference>
<evidence type="ECO:0000256" key="3">
    <source>
        <dbReference type="PROSITE-ProRule" id="PRU00339"/>
    </source>
</evidence>
<feature type="repeat" description="TPR" evidence="3">
    <location>
        <begin position="277"/>
        <end position="310"/>
    </location>
</feature>
<dbReference type="Pfam" id="PF14559">
    <property type="entry name" value="TPR_19"/>
    <property type="match status" value="1"/>
</dbReference>
<dbReference type="SMART" id="SM00028">
    <property type="entry name" value="TPR"/>
    <property type="match status" value="4"/>
</dbReference>